<keyword evidence="4" id="KW-0762">Sugar transport</keyword>
<dbReference type="PATRIC" id="fig|1395513.3.peg.2876"/>
<dbReference type="GO" id="GO:0005737">
    <property type="term" value="C:cytoplasm"/>
    <property type="evidence" value="ECO:0007669"/>
    <property type="project" value="UniProtKB-SubCell"/>
</dbReference>
<evidence type="ECO:0000256" key="3">
    <source>
        <dbReference type="ARBA" id="ARBA00022490"/>
    </source>
</evidence>
<dbReference type="SUPFAM" id="SSF52728">
    <property type="entry name" value="PTS IIb component"/>
    <property type="match status" value="1"/>
</dbReference>
<name>V6J2H8_9BACL</name>
<feature type="active site" description="Pros-phosphohistidine intermediate; for EIIB activity" evidence="8">
    <location>
        <position position="14"/>
    </location>
</feature>
<evidence type="ECO:0000256" key="6">
    <source>
        <dbReference type="ARBA" id="ARBA00022683"/>
    </source>
</evidence>
<keyword evidence="2" id="KW-0813">Transport</keyword>
<comment type="caution">
    <text evidence="11">The sequence shown here is derived from an EMBL/GenBank/DDBJ whole genome shotgun (WGS) entry which is preliminary data.</text>
</comment>
<dbReference type="Proteomes" id="UP000018296">
    <property type="component" value="Unassembled WGS sequence"/>
</dbReference>
<evidence type="ECO:0000256" key="4">
    <source>
        <dbReference type="ARBA" id="ARBA00022597"/>
    </source>
</evidence>
<evidence type="ECO:0000256" key="2">
    <source>
        <dbReference type="ARBA" id="ARBA00022448"/>
    </source>
</evidence>
<accession>V6J2H8</accession>
<dbReference type="PROSITE" id="PS51101">
    <property type="entry name" value="PTS_EIIB_TYPE_4"/>
    <property type="match status" value="1"/>
</dbReference>
<keyword evidence="7" id="KW-0418">Kinase</keyword>
<organism evidence="11 12">
    <name type="scientific">Sporolactobacillus laevolacticus DSM 442</name>
    <dbReference type="NCBI Taxonomy" id="1395513"/>
    <lineage>
        <taxon>Bacteria</taxon>
        <taxon>Bacillati</taxon>
        <taxon>Bacillota</taxon>
        <taxon>Bacilli</taxon>
        <taxon>Bacillales</taxon>
        <taxon>Sporolactobacillaceae</taxon>
        <taxon>Sporolactobacillus</taxon>
    </lineage>
</organism>
<keyword evidence="12" id="KW-1185">Reference proteome</keyword>
<evidence type="ECO:0000313" key="11">
    <source>
        <dbReference type="EMBL" id="EST10964.1"/>
    </source>
</evidence>
<dbReference type="GO" id="GO:0016301">
    <property type="term" value="F:kinase activity"/>
    <property type="evidence" value="ECO:0007669"/>
    <property type="project" value="UniProtKB-KW"/>
</dbReference>
<dbReference type="GO" id="GO:0008982">
    <property type="term" value="F:protein-N(PI)-phosphohistidine-sugar phosphotransferase activity"/>
    <property type="evidence" value="ECO:0007669"/>
    <property type="project" value="InterPro"/>
</dbReference>
<evidence type="ECO:0000259" key="10">
    <source>
        <dbReference type="PROSITE" id="PS51101"/>
    </source>
</evidence>
<dbReference type="AlphaFoldDB" id="V6J2H8"/>
<sequence>MIINFARIDDRLIHGQVTTVWVKKANAKRIIICSDEVAHDEIRKTLLKQAAPPGTKVNICEVDKAVKVYFNPVYENETVFYLFVNPTDVLRMVEQNVPIKTLNIGGMAYREGKTQITKAVSVGPEDIEAFRKLNEHGVKLELRVVDSDTPVDIMKKIEGLSSAQ</sequence>
<dbReference type="NCBIfam" id="TIGR00854">
    <property type="entry name" value="pts-sorbose"/>
    <property type="match status" value="1"/>
</dbReference>
<dbReference type="InterPro" id="IPR004720">
    <property type="entry name" value="PTS_IIB_sorbose-sp"/>
</dbReference>
<keyword evidence="5" id="KW-0808">Transferase</keyword>
<dbReference type="CDD" id="cd00001">
    <property type="entry name" value="PTS_IIB_man"/>
    <property type="match status" value="1"/>
</dbReference>
<dbReference type="STRING" id="1395513.P343_14190"/>
<comment type="subcellular location">
    <subcellularLocation>
        <location evidence="1">Cytoplasm</location>
    </subcellularLocation>
</comment>
<dbReference type="GO" id="GO:0009401">
    <property type="term" value="P:phosphoenolpyruvate-dependent sugar phosphotransferase system"/>
    <property type="evidence" value="ECO:0007669"/>
    <property type="project" value="UniProtKB-KW"/>
</dbReference>
<dbReference type="Pfam" id="PF03830">
    <property type="entry name" value="PTSIIB_sorb"/>
    <property type="match status" value="1"/>
</dbReference>
<evidence type="ECO:0000256" key="9">
    <source>
        <dbReference type="PIRSR" id="PIRSR618455-2"/>
    </source>
</evidence>
<evidence type="ECO:0000313" key="12">
    <source>
        <dbReference type="Proteomes" id="UP000018296"/>
    </source>
</evidence>
<protein>
    <submittedName>
        <fullName evidence="11">PTS friuctose transporter subunit IIB</fullName>
    </submittedName>
</protein>
<proteinExistence type="predicted"/>
<evidence type="ECO:0000256" key="1">
    <source>
        <dbReference type="ARBA" id="ARBA00004496"/>
    </source>
</evidence>
<reference evidence="11 12" key="1">
    <citation type="journal article" date="2013" name="Genome Announc.">
        <title>Genome Sequence of Sporolactobacillus laevolacticus DSM442, an Efficient Polymer-Grade D-Lactate Producer from Agricultural Waste Cottonseed as a Nitrogen Source.</title>
        <authorList>
            <person name="Wang H."/>
            <person name="Wang L."/>
            <person name="Ju J."/>
            <person name="Yu B."/>
            <person name="Ma Y."/>
        </authorList>
    </citation>
    <scope>NUCLEOTIDE SEQUENCE [LARGE SCALE GENOMIC DNA]</scope>
    <source>
        <strain evidence="11 12">DSM 442</strain>
    </source>
</reference>
<feature type="modified residue" description="Phosphohistidine; by EIIA" evidence="9">
    <location>
        <position position="14"/>
    </location>
</feature>
<dbReference type="InterPro" id="IPR036667">
    <property type="entry name" value="PTS_IIB_sorbose-sp_sf"/>
</dbReference>
<evidence type="ECO:0000256" key="5">
    <source>
        <dbReference type="ARBA" id="ARBA00022679"/>
    </source>
</evidence>
<dbReference type="eggNOG" id="COG3444">
    <property type="taxonomic scope" value="Bacteria"/>
</dbReference>
<dbReference type="Gene3D" id="3.40.35.10">
    <property type="entry name" value="Phosphotransferase system, sorbose subfamily IIB component"/>
    <property type="match status" value="1"/>
</dbReference>
<dbReference type="InterPro" id="IPR018455">
    <property type="entry name" value="PTS_IIB_sorbose-sp_subgr"/>
</dbReference>
<dbReference type="EMBL" id="AWTC01000015">
    <property type="protein sequence ID" value="EST10964.1"/>
    <property type="molecule type" value="Genomic_DNA"/>
</dbReference>
<evidence type="ECO:0000256" key="8">
    <source>
        <dbReference type="PIRSR" id="PIRSR618455-1"/>
    </source>
</evidence>
<feature type="domain" description="PTS EIIB type-4" evidence="10">
    <location>
        <begin position="1"/>
        <end position="164"/>
    </location>
</feature>
<keyword evidence="3" id="KW-0963">Cytoplasm</keyword>
<evidence type="ECO:0000256" key="7">
    <source>
        <dbReference type="ARBA" id="ARBA00022777"/>
    </source>
</evidence>
<gene>
    <name evidence="11" type="ORF">P343_14190</name>
</gene>
<dbReference type="RefSeq" id="WP_023511069.1">
    <property type="nucleotide sequence ID" value="NZ_AWTC01000015.1"/>
</dbReference>
<keyword evidence="6" id="KW-0598">Phosphotransferase system</keyword>
<dbReference type="OrthoDB" id="9788818at2"/>